<evidence type="ECO:0000313" key="2">
    <source>
        <dbReference type="EMBL" id="SEO28030.1"/>
    </source>
</evidence>
<dbReference type="OrthoDB" id="1684827at2"/>
<keyword evidence="1" id="KW-1133">Transmembrane helix</keyword>
<keyword evidence="1" id="KW-0472">Membrane</keyword>
<accession>A0A1H8NEN2</accession>
<dbReference type="AlphaFoldDB" id="A0A1H8NEN2"/>
<protein>
    <submittedName>
        <fullName evidence="2">Uncharacterized protein</fullName>
    </submittedName>
</protein>
<keyword evidence="1" id="KW-0812">Transmembrane</keyword>
<feature type="transmembrane region" description="Helical" evidence="1">
    <location>
        <begin position="20"/>
        <end position="41"/>
    </location>
</feature>
<dbReference type="Proteomes" id="UP000198847">
    <property type="component" value="Unassembled WGS sequence"/>
</dbReference>
<reference evidence="2 3" key="1">
    <citation type="submission" date="2016-10" db="EMBL/GenBank/DDBJ databases">
        <authorList>
            <person name="de Groot N.N."/>
        </authorList>
    </citation>
    <scope>NUCLEOTIDE SEQUENCE [LARGE SCALE GENOMIC DNA]</scope>
    <source>
        <strain evidence="2 3">DSM 13305</strain>
    </source>
</reference>
<dbReference type="EMBL" id="FODY01000001">
    <property type="protein sequence ID" value="SEO28030.1"/>
    <property type="molecule type" value="Genomic_DNA"/>
</dbReference>
<proteinExistence type="predicted"/>
<keyword evidence="3" id="KW-1185">Reference proteome</keyword>
<organism evidence="2 3">
    <name type="scientific">Propionispora vibrioides</name>
    <dbReference type="NCBI Taxonomy" id="112903"/>
    <lineage>
        <taxon>Bacteria</taxon>
        <taxon>Bacillati</taxon>
        <taxon>Bacillota</taxon>
        <taxon>Negativicutes</taxon>
        <taxon>Selenomonadales</taxon>
        <taxon>Sporomusaceae</taxon>
        <taxon>Propionispora</taxon>
    </lineage>
</organism>
<name>A0A1H8NEN2_9FIRM</name>
<gene>
    <name evidence="2" type="ORF">SAMN04490178_10167</name>
</gene>
<sequence>MQLAWVRGGVVLSTDIKILIYGAVILVFINLTAMILFIVFAKIPNGRLKNIIRDIIFELDKLADTMENCQKRAAAIQQITSILSWRSIMIPSALIGWIIDTEVAAIRKMQQATQTPDLHEPDKKSANDC</sequence>
<evidence type="ECO:0000313" key="3">
    <source>
        <dbReference type="Proteomes" id="UP000198847"/>
    </source>
</evidence>
<evidence type="ECO:0000256" key="1">
    <source>
        <dbReference type="SAM" id="Phobius"/>
    </source>
</evidence>